<evidence type="ECO:0000256" key="1">
    <source>
        <dbReference type="SAM" id="MobiDB-lite"/>
    </source>
</evidence>
<sequence>MTTAAWLFGDSCRWRSGSTRTRTWPRSLLHAAPCHPSPLEFHNQAEGSLRRFGKTLPFECLPQRSLADRGNRPKRPFLDSARIPQAPGRLHRRFVEDVPPDPGGPCGHSLPTNLLAERTSRLYPRARAHNRYVRDGICTFSRDPLLGSTLTKRSSSTSTDSSSSGADCCPSWWSRSSQR</sequence>
<organism evidence="2">
    <name type="scientific">Culex pipiens</name>
    <name type="common">House mosquito</name>
    <dbReference type="NCBI Taxonomy" id="7175"/>
    <lineage>
        <taxon>Eukaryota</taxon>
        <taxon>Metazoa</taxon>
        <taxon>Ecdysozoa</taxon>
        <taxon>Arthropoda</taxon>
        <taxon>Hexapoda</taxon>
        <taxon>Insecta</taxon>
        <taxon>Pterygota</taxon>
        <taxon>Neoptera</taxon>
        <taxon>Endopterygota</taxon>
        <taxon>Diptera</taxon>
        <taxon>Nematocera</taxon>
        <taxon>Culicoidea</taxon>
        <taxon>Culicidae</taxon>
        <taxon>Culicinae</taxon>
        <taxon>Culicini</taxon>
        <taxon>Culex</taxon>
        <taxon>Culex</taxon>
    </lineage>
</organism>
<accession>A0A8D8A046</accession>
<feature type="compositionally biased region" description="Low complexity" evidence="1">
    <location>
        <begin position="149"/>
        <end position="164"/>
    </location>
</feature>
<name>A0A8D8A046_CULPI</name>
<dbReference type="EMBL" id="HBUE01010037">
    <property type="protein sequence ID" value="CAG6447838.1"/>
    <property type="molecule type" value="Transcribed_RNA"/>
</dbReference>
<dbReference type="EMBL" id="HBUE01010038">
    <property type="protein sequence ID" value="CAG6447841.1"/>
    <property type="molecule type" value="Transcribed_RNA"/>
</dbReference>
<protein>
    <submittedName>
        <fullName evidence="2">(northern house mosquito) hypothetical protein</fullName>
    </submittedName>
</protein>
<proteinExistence type="predicted"/>
<reference evidence="2" key="1">
    <citation type="submission" date="2021-05" db="EMBL/GenBank/DDBJ databases">
        <authorList>
            <person name="Alioto T."/>
            <person name="Alioto T."/>
            <person name="Gomez Garrido J."/>
        </authorList>
    </citation>
    <scope>NUCLEOTIDE SEQUENCE</scope>
</reference>
<evidence type="ECO:0000313" key="2">
    <source>
        <dbReference type="EMBL" id="CAG6447841.1"/>
    </source>
</evidence>
<dbReference type="AlphaFoldDB" id="A0A8D8A046"/>
<feature type="region of interest" description="Disordered" evidence="1">
    <location>
        <begin position="149"/>
        <end position="179"/>
    </location>
</feature>